<reference evidence="2 3" key="1">
    <citation type="journal article" date="2018" name="Plant J.">
        <title>Genome sequences of Chlorella sorokiniana UTEX 1602 and Micractinium conductrix SAG 241.80: implications to maltose excretion by a green alga.</title>
        <authorList>
            <person name="Arriola M.B."/>
            <person name="Velmurugan N."/>
            <person name="Zhang Y."/>
            <person name="Plunkett M.H."/>
            <person name="Hondzo H."/>
            <person name="Barney B.M."/>
        </authorList>
    </citation>
    <scope>NUCLEOTIDE SEQUENCE [LARGE SCALE GENOMIC DNA]</scope>
    <source>
        <strain evidence="3">UTEX 1602</strain>
    </source>
</reference>
<protein>
    <submittedName>
        <fullName evidence="2">Matrilin-4-like</fullName>
    </submittedName>
</protein>
<dbReference type="EMBL" id="LHPG02000027">
    <property type="protein sequence ID" value="PRW05954.1"/>
    <property type="molecule type" value="Genomic_DNA"/>
</dbReference>
<accession>A0A2P6TBM2</accession>
<keyword evidence="3" id="KW-1185">Reference proteome</keyword>
<organism evidence="2 3">
    <name type="scientific">Chlorella sorokiniana</name>
    <name type="common">Freshwater green alga</name>
    <dbReference type="NCBI Taxonomy" id="3076"/>
    <lineage>
        <taxon>Eukaryota</taxon>
        <taxon>Viridiplantae</taxon>
        <taxon>Chlorophyta</taxon>
        <taxon>core chlorophytes</taxon>
        <taxon>Trebouxiophyceae</taxon>
        <taxon>Chlorellales</taxon>
        <taxon>Chlorellaceae</taxon>
        <taxon>Chlorella clade</taxon>
        <taxon>Chlorella</taxon>
    </lineage>
</organism>
<evidence type="ECO:0000256" key="1">
    <source>
        <dbReference type="SAM" id="MobiDB-lite"/>
    </source>
</evidence>
<evidence type="ECO:0000313" key="2">
    <source>
        <dbReference type="EMBL" id="PRW05954.1"/>
    </source>
</evidence>
<proteinExistence type="predicted"/>
<comment type="caution">
    <text evidence="2">The sequence shown here is derived from an EMBL/GenBank/DDBJ whole genome shotgun (WGS) entry which is preliminary data.</text>
</comment>
<dbReference type="Proteomes" id="UP000239899">
    <property type="component" value="Unassembled WGS sequence"/>
</dbReference>
<dbReference type="AlphaFoldDB" id="A0A2P6TBM2"/>
<name>A0A2P6TBM2_CHLSO</name>
<sequence length="187" mass="21165">MLLTKNALTLNCEPALWQRNLCVMAACGVADPEAVLRQCPLLLLLDHAAPTFVQRRVLLQRSTQLTAAQLYEQHPEWLRRRKVPDLAQRLHFVEHRGGSTRQLIIHVLYRPFKDFLAALGASQAEWEAWAAANPSKACPLYRWAQQAAAEERARLAAALPPELVQWEPRQHSAASRRRLKQPSSPTA</sequence>
<feature type="region of interest" description="Disordered" evidence="1">
    <location>
        <begin position="167"/>
        <end position="187"/>
    </location>
</feature>
<gene>
    <name evidence="2" type="ORF">C2E21_9415</name>
</gene>
<evidence type="ECO:0000313" key="3">
    <source>
        <dbReference type="Proteomes" id="UP000239899"/>
    </source>
</evidence>